<dbReference type="EC" id="3.2.1.39" evidence="4"/>
<keyword evidence="6" id="KW-0732">Signal</keyword>
<evidence type="ECO:0000313" key="16">
    <source>
        <dbReference type="Proteomes" id="UP000467840"/>
    </source>
</evidence>
<evidence type="ECO:0000256" key="12">
    <source>
        <dbReference type="ARBA" id="ARBA00033417"/>
    </source>
</evidence>
<dbReference type="PROSITE" id="PS00587">
    <property type="entry name" value="GLYCOSYL_HYDROL_F17"/>
    <property type="match status" value="1"/>
</dbReference>
<comment type="caution">
    <text evidence="15">The sequence shown here is derived from an EMBL/GenBank/DDBJ whole genome shotgun (WGS) entry which is preliminary data.</text>
</comment>
<dbReference type="GO" id="GO:0098552">
    <property type="term" value="C:side of membrane"/>
    <property type="evidence" value="ECO:0007669"/>
    <property type="project" value="UniProtKB-KW"/>
</dbReference>
<protein>
    <recommendedName>
        <fullName evidence="4">glucan endo-1,3-beta-D-glucosidase</fullName>
        <ecNumber evidence="4">3.2.1.39</ecNumber>
    </recommendedName>
    <alternativeName>
        <fullName evidence="11">(1-&gt;3)-beta-glucan endohydrolase</fullName>
    </alternativeName>
    <alternativeName>
        <fullName evidence="12">Beta-1,3-endoglucanase</fullName>
    </alternativeName>
</protein>
<evidence type="ECO:0000256" key="7">
    <source>
        <dbReference type="ARBA" id="ARBA00022801"/>
    </source>
</evidence>
<keyword evidence="5" id="KW-0325">Glycoprotein</keyword>
<evidence type="ECO:0000256" key="5">
    <source>
        <dbReference type="ARBA" id="ARBA00022622"/>
    </source>
</evidence>
<evidence type="ECO:0000256" key="8">
    <source>
        <dbReference type="ARBA" id="ARBA00022821"/>
    </source>
</evidence>
<dbReference type="Gene3D" id="3.20.20.80">
    <property type="entry name" value="Glycosidases"/>
    <property type="match status" value="1"/>
</dbReference>
<evidence type="ECO:0000256" key="11">
    <source>
        <dbReference type="ARBA" id="ARBA00033335"/>
    </source>
</evidence>
<evidence type="ECO:0000256" key="9">
    <source>
        <dbReference type="ARBA" id="ARBA00023157"/>
    </source>
</evidence>
<comment type="subcellular location">
    <subcellularLocation>
        <location evidence="2">Cell membrane</location>
        <topology evidence="2">Lipid-anchor</topology>
        <topology evidence="2">GPI-anchor</topology>
    </subcellularLocation>
</comment>
<keyword evidence="8" id="KW-0611">Plant defense</keyword>
<dbReference type="GO" id="GO:0006952">
    <property type="term" value="P:defense response"/>
    <property type="evidence" value="ECO:0007669"/>
    <property type="project" value="UniProtKB-KW"/>
</dbReference>
<dbReference type="GO" id="GO:0042973">
    <property type="term" value="F:glucan endo-1,3-beta-D-glucosidase activity"/>
    <property type="evidence" value="ECO:0007669"/>
    <property type="project" value="UniProtKB-EC"/>
</dbReference>
<organism evidence="15 16">
    <name type="scientific">Hevea brasiliensis</name>
    <name type="common">Para rubber tree</name>
    <name type="synonym">Siphonia brasiliensis</name>
    <dbReference type="NCBI Taxonomy" id="3981"/>
    <lineage>
        <taxon>Eukaryota</taxon>
        <taxon>Viridiplantae</taxon>
        <taxon>Streptophyta</taxon>
        <taxon>Embryophyta</taxon>
        <taxon>Tracheophyta</taxon>
        <taxon>Spermatophyta</taxon>
        <taxon>Magnoliopsida</taxon>
        <taxon>eudicotyledons</taxon>
        <taxon>Gunneridae</taxon>
        <taxon>Pentapetalae</taxon>
        <taxon>rosids</taxon>
        <taxon>fabids</taxon>
        <taxon>Malpighiales</taxon>
        <taxon>Euphorbiaceae</taxon>
        <taxon>Crotonoideae</taxon>
        <taxon>Micrandreae</taxon>
        <taxon>Hevea</taxon>
    </lineage>
</organism>
<dbReference type="InterPro" id="IPR044965">
    <property type="entry name" value="Glyco_hydro_17_plant"/>
</dbReference>
<keyword evidence="5" id="KW-0449">Lipoprotein</keyword>
<evidence type="ECO:0000256" key="10">
    <source>
        <dbReference type="ARBA" id="ARBA00023295"/>
    </source>
</evidence>
<evidence type="ECO:0000256" key="2">
    <source>
        <dbReference type="ARBA" id="ARBA00004609"/>
    </source>
</evidence>
<evidence type="ECO:0000256" key="4">
    <source>
        <dbReference type="ARBA" id="ARBA00012780"/>
    </source>
</evidence>
<proteinExistence type="inferred from homology"/>
<sequence length="429" mass="47403">MRNGRHKAIDPSFLVQLPNKLRNCLKVSVPKVSLCNLNVKVNVGLPPAAVYDTMTDPDYKEFSKTSRKVLLDEGPRQVVEVEQSAVWKFLWWSGTISVHVLVNQNRRSDVGAPVGICYGRVASNLPPPSTVVNLLKSNGINDVRIFDADPETLLSFSGTGISLMVGVPNESLPSLANGNADTSVQWLQSNIFAHIPATQVKYIAVGNEVFLKDPFFTPYVVPALLNLYHALEILNLGNSIKLSSPQAASVLSSSYPPSSGMFDPYLESVIVPLLQFLYDSRSPFMVNAYPYISYVNNLKHVELDYALFKSRNPMQDGALEYRNLLDASVDALVYAMERERFSGIKVVVTETGWPTAGGEAASVENALAYNKEVVRRVVNDVGTPKRPGEEMEAYLFSVYDENGKNGEDYEKHFGIFGLDGNKVYDLSFS</sequence>
<dbReference type="Proteomes" id="UP000467840">
    <property type="component" value="Chromosome 13"/>
</dbReference>
<evidence type="ECO:0000256" key="1">
    <source>
        <dbReference type="ARBA" id="ARBA00000382"/>
    </source>
</evidence>
<evidence type="ECO:0000313" key="15">
    <source>
        <dbReference type="EMBL" id="KAF2292753.1"/>
    </source>
</evidence>
<dbReference type="InterPro" id="IPR017853">
    <property type="entry name" value="GH"/>
</dbReference>
<evidence type="ECO:0000256" key="6">
    <source>
        <dbReference type="ARBA" id="ARBA00022729"/>
    </source>
</evidence>
<comment type="catalytic activity">
    <reaction evidence="1">
        <text>Hydrolysis of (1-&gt;3)-beta-D-glucosidic linkages in (1-&gt;3)-beta-D-glucans.</text>
        <dbReference type="EC" id="3.2.1.39"/>
    </reaction>
</comment>
<keyword evidence="5" id="KW-0336">GPI-anchor</keyword>
<keyword evidence="10 14" id="KW-0326">Glycosidase</keyword>
<dbReference type="EMBL" id="JAAGAX010000014">
    <property type="protein sequence ID" value="KAF2292753.1"/>
    <property type="molecule type" value="Genomic_DNA"/>
</dbReference>
<dbReference type="InterPro" id="IPR000490">
    <property type="entry name" value="Glyco_hydro_17"/>
</dbReference>
<reference evidence="15 16" key="1">
    <citation type="journal article" date="2020" name="Mol. Plant">
        <title>The Chromosome-Based Rubber Tree Genome Provides New Insights into Spurge Genome Evolution and Rubber Biosynthesis.</title>
        <authorList>
            <person name="Liu J."/>
            <person name="Shi C."/>
            <person name="Shi C.C."/>
            <person name="Li W."/>
            <person name="Zhang Q.J."/>
            <person name="Zhang Y."/>
            <person name="Li K."/>
            <person name="Lu H.F."/>
            <person name="Shi C."/>
            <person name="Zhu S.T."/>
            <person name="Xiao Z.Y."/>
            <person name="Nan H."/>
            <person name="Yue Y."/>
            <person name="Zhu X.G."/>
            <person name="Wu Y."/>
            <person name="Hong X.N."/>
            <person name="Fan G.Y."/>
            <person name="Tong Y."/>
            <person name="Zhang D."/>
            <person name="Mao C.L."/>
            <person name="Liu Y.L."/>
            <person name="Hao S.J."/>
            <person name="Liu W.Q."/>
            <person name="Lv M.Q."/>
            <person name="Zhang H.B."/>
            <person name="Liu Y."/>
            <person name="Hu-Tang G.R."/>
            <person name="Wang J.P."/>
            <person name="Wang J.H."/>
            <person name="Sun Y.H."/>
            <person name="Ni S.B."/>
            <person name="Chen W.B."/>
            <person name="Zhang X.C."/>
            <person name="Jiao Y.N."/>
            <person name="Eichler E.E."/>
            <person name="Li G.H."/>
            <person name="Liu X."/>
            <person name="Gao L.Z."/>
        </authorList>
    </citation>
    <scope>NUCLEOTIDE SEQUENCE [LARGE SCALE GENOMIC DNA]</scope>
    <source>
        <strain evidence="16">cv. GT1</strain>
        <tissue evidence="15">Leaf</tissue>
    </source>
</reference>
<dbReference type="FunFam" id="3.20.20.80:FF:000002">
    <property type="entry name" value="Glucan endo-1,3-beta-glucosidase 3"/>
    <property type="match status" value="1"/>
</dbReference>
<evidence type="ECO:0000256" key="13">
    <source>
        <dbReference type="RuleBase" id="RU004335"/>
    </source>
</evidence>
<evidence type="ECO:0000256" key="3">
    <source>
        <dbReference type="ARBA" id="ARBA00008773"/>
    </source>
</evidence>
<dbReference type="SUPFAM" id="SSF51445">
    <property type="entry name" value="(Trans)glycosidases"/>
    <property type="match status" value="1"/>
</dbReference>
<dbReference type="GO" id="GO:0005975">
    <property type="term" value="P:carbohydrate metabolic process"/>
    <property type="evidence" value="ECO:0007669"/>
    <property type="project" value="InterPro"/>
</dbReference>
<keyword evidence="16" id="KW-1185">Reference proteome</keyword>
<dbReference type="GO" id="GO:0005886">
    <property type="term" value="C:plasma membrane"/>
    <property type="evidence" value="ECO:0007669"/>
    <property type="project" value="UniProtKB-SubCell"/>
</dbReference>
<dbReference type="AlphaFoldDB" id="A0A6A6KXI6"/>
<keyword evidence="7 14" id="KW-0378">Hydrolase</keyword>
<keyword evidence="5" id="KW-0472">Membrane</keyword>
<name>A0A6A6KXI6_HEVBR</name>
<keyword evidence="9" id="KW-1015">Disulfide bond</keyword>
<accession>A0A6A6KXI6</accession>
<gene>
    <name evidence="15" type="ORF">GH714_027864</name>
</gene>
<comment type="similarity">
    <text evidence="3 13">Belongs to the glycosyl hydrolase 17 family.</text>
</comment>
<evidence type="ECO:0000256" key="14">
    <source>
        <dbReference type="RuleBase" id="RU004336"/>
    </source>
</evidence>
<dbReference type="PANTHER" id="PTHR32227">
    <property type="entry name" value="GLUCAN ENDO-1,3-BETA-GLUCOSIDASE BG1-RELATED-RELATED"/>
    <property type="match status" value="1"/>
</dbReference>
<dbReference type="Pfam" id="PF00332">
    <property type="entry name" value="Glyco_hydro_17"/>
    <property type="match status" value="1"/>
</dbReference>